<name>A0A975XKV2_9MICC</name>
<feature type="chain" id="PRO_5038627601" evidence="2">
    <location>
        <begin position="39"/>
        <end position="241"/>
    </location>
</feature>
<accession>A0A975XKV2</accession>
<dbReference type="InterPro" id="IPR025326">
    <property type="entry name" value="DUF4232"/>
</dbReference>
<reference evidence="4" key="1">
    <citation type="submission" date="2021-06" db="EMBL/GenBank/DDBJ databases">
        <title>Novel species in genus Arthrobacter.</title>
        <authorList>
            <person name="Zhang G."/>
        </authorList>
    </citation>
    <scope>NUCLEOTIDE SEQUENCE</scope>
    <source>
        <strain evidence="4">Zg-ZUI122</strain>
    </source>
</reference>
<dbReference type="EMBL" id="CP076456">
    <property type="protein sequence ID" value="QWQ36546.1"/>
    <property type="molecule type" value="Genomic_DNA"/>
</dbReference>
<organism evidence="4 5">
    <name type="scientific">Arthrobacter sunyaminii</name>
    <dbReference type="NCBI Taxonomy" id="2816859"/>
    <lineage>
        <taxon>Bacteria</taxon>
        <taxon>Bacillati</taxon>
        <taxon>Actinomycetota</taxon>
        <taxon>Actinomycetes</taxon>
        <taxon>Micrococcales</taxon>
        <taxon>Micrococcaceae</taxon>
        <taxon>Arthrobacter</taxon>
    </lineage>
</organism>
<evidence type="ECO:0000259" key="3">
    <source>
        <dbReference type="Pfam" id="PF14016"/>
    </source>
</evidence>
<feature type="signal peptide" evidence="2">
    <location>
        <begin position="1"/>
        <end position="38"/>
    </location>
</feature>
<feature type="region of interest" description="Disordered" evidence="1">
    <location>
        <begin position="39"/>
        <end position="100"/>
    </location>
</feature>
<protein>
    <submittedName>
        <fullName evidence="4">DUF4232 domain-containing protein</fullName>
    </submittedName>
</protein>
<evidence type="ECO:0000313" key="4">
    <source>
        <dbReference type="EMBL" id="QWQ36546.1"/>
    </source>
</evidence>
<gene>
    <name evidence="4" type="ORF">KG104_01595</name>
</gene>
<evidence type="ECO:0000256" key="2">
    <source>
        <dbReference type="SAM" id="SignalP"/>
    </source>
</evidence>
<dbReference type="AlphaFoldDB" id="A0A975XKV2"/>
<proteinExistence type="predicted"/>
<keyword evidence="5" id="KW-1185">Reference proteome</keyword>
<dbReference type="Pfam" id="PF14016">
    <property type="entry name" value="DUF4232"/>
    <property type="match status" value="1"/>
</dbReference>
<evidence type="ECO:0000256" key="1">
    <source>
        <dbReference type="SAM" id="MobiDB-lite"/>
    </source>
</evidence>
<feature type="compositionally biased region" description="Basic residues" evidence="1">
    <location>
        <begin position="1"/>
        <end position="10"/>
    </location>
</feature>
<dbReference type="KEGG" id="asun:KG104_01595"/>
<feature type="compositionally biased region" description="Low complexity" evidence="1">
    <location>
        <begin position="45"/>
        <end position="90"/>
    </location>
</feature>
<dbReference type="Proteomes" id="UP000680588">
    <property type="component" value="Chromosome"/>
</dbReference>
<feature type="domain" description="DUF4232" evidence="3">
    <location>
        <begin position="101"/>
        <end position="237"/>
    </location>
</feature>
<sequence>MNTRSRKLLSARKPSSSTKLWPLAAAVLGAALVVSGCASDGGETASSASPSPSAASESPEVSPSTGTSTGEAGSASPGSSAPAPTAGNSTEAASPTGPKTCAAADLAGEVEDNIGGGAAGSVYRTLVLTNVSSAPCASAAGFPGVSYVDDTSNEQIGAAAVRSGENGNPGGVFVLEPGQSVVADLKETRAENYGEDCEPHQATKLLVYPPEDLQALEIPHEILACENPNVELLSIGALQKR</sequence>
<keyword evidence="2" id="KW-0732">Signal</keyword>
<evidence type="ECO:0000313" key="5">
    <source>
        <dbReference type="Proteomes" id="UP000680588"/>
    </source>
</evidence>
<dbReference type="RefSeq" id="WP_207348387.1">
    <property type="nucleotide sequence ID" value="NZ_CP076456.1"/>
</dbReference>
<feature type="region of interest" description="Disordered" evidence="1">
    <location>
        <begin position="1"/>
        <end position="20"/>
    </location>
</feature>